<accession>A0A2Y9C6W5</accession>
<protein>
    <submittedName>
        <fullName evidence="2">Uncharacterized protein</fullName>
    </submittedName>
</protein>
<proteinExistence type="predicted"/>
<keyword evidence="1" id="KW-1133">Transmembrane helix</keyword>
<evidence type="ECO:0000313" key="2">
    <source>
        <dbReference type="EMBL" id="SSA58955.1"/>
    </source>
</evidence>
<keyword evidence="1" id="KW-0472">Membrane</keyword>
<evidence type="ECO:0000256" key="1">
    <source>
        <dbReference type="SAM" id="Phobius"/>
    </source>
</evidence>
<name>A0A2Y9C6W5_9MICO</name>
<dbReference type="EMBL" id="UESZ01000002">
    <property type="protein sequence ID" value="SSA58955.1"/>
    <property type="molecule type" value="Genomic_DNA"/>
</dbReference>
<dbReference type="AlphaFoldDB" id="A0A2Y9C6W5"/>
<reference evidence="3" key="1">
    <citation type="submission" date="2016-10" db="EMBL/GenBank/DDBJ databases">
        <authorList>
            <person name="Varghese N."/>
            <person name="Submissions S."/>
        </authorList>
    </citation>
    <scope>NUCLEOTIDE SEQUENCE [LARGE SCALE GENOMIC DNA]</scope>
    <source>
        <strain evidence="3">DSM 22951</strain>
    </source>
</reference>
<gene>
    <name evidence="2" type="ORF">SAMN04489750_3759</name>
</gene>
<keyword evidence="1" id="KW-0812">Transmembrane</keyword>
<keyword evidence="3" id="KW-1185">Reference proteome</keyword>
<feature type="transmembrane region" description="Helical" evidence="1">
    <location>
        <begin position="68"/>
        <end position="86"/>
    </location>
</feature>
<feature type="transmembrane region" description="Helical" evidence="1">
    <location>
        <begin position="34"/>
        <end position="56"/>
    </location>
</feature>
<organism evidence="2 3">
    <name type="scientific">Branchiibius hedensis</name>
    <dbReference type="NCBI Taxonomy" id="672460"/>
    <lineage>
        <taxon>Bacteria</taxon>
        <taxon>Bacillati</taxon>
        <taxon>Actinomycetota</taxon>
        <taxon>Actinomycetes</taxon>
        <taxon>Micrococcales</taxon>
        <taxon>Dermacoccaceae</taxon>
        <taxon>Branchiibius</taxon>
    </lineage>
</organism>
<evidence type="ECO:0000313" key="3">
    <source>
        <dbReference type="Proteomes" id="UP000250028"/>
    </source>
</evidence>
<dbReference type="Proteomes" id="UP000250028">
    <property type="component" value="Unassembled WGS sequence"/>
</dbReference>
<sequence>MMSQTSAHVATLAAKVCPKAPPGATAPMNDITGYVMWGVIALMGLGMLVGVGGIVAGRVFSMPHASKMSIIGICVVFGAAIAYLVLPGILNGIVGKGCV</sequence>